<protein>
    <submittedName>
        <fullName evidence="1">Uncharacterized protein</fullName>
    </submittedName>
</protein>
<dbReference type="Proteomes" id="UP001596203">
    <property type="component" value="Unassembled WGS sequence"/>
</dbReference>
<dbReference type="RefSeq" id="WP_377424675.1">
    <property type="nucleotide sequence ID" value="NZ_JBHSPR010000018.1"/>
</dbReference>
<gene>
    <name evidence="1" type="ORF">ACFP2T_22245</name>
</gene>
<reference evidence="2" key="1">
    <citation type="journal article" date="2019" name="Int. J. Syst. Evol. Microbiol.">
        <title>The Global Catalogue of Microorganisms (GCM) 10K type strain sequencing project: providing services to taxonomists for standard genome sequencing and annotation.</title>
        <authorList>
            <consortium name="The Broad Institute Genomics Platform"/>
            <consortium name="The Broad Institute Genome Sequencing Center for Infectious Disease"/>
            <person name="Wu L."/>
            <person name="Ma J."/>
        </authorList>
    </citation>
    <scope>NUCLEOTIDE SEQUENCE [LARGE SCALE GENOMIC DNA]</scope>
    <source>
        <strain evidence="2">ZS-35-S2</strain>
    </source>
</reference>
<dbReference type="EMBL" id="JBHSPR010000018">
    <property type="protein sequence ID" value="MFC6018915.1"/>
    <property type="molecule type" value="Genomic_DNA"/>
</dbReference>
<evidence type="ECO:0000313" key="2">
    <source>
        <dbReference type="Proteomes" id="UP001596203"/>
    </source>
</evidence>
<comment type="caution">
    <text evidence="1">The sequence shown here is derived from an EMBL/GenBank/DDBJ whole genome shotgun (WGS) entry which is preliminary data.</text>
</comment>
<organism evidence="1 2">
    <name type="scientific">Plantactinospora solaniradicis</name>
    <dbReference type="NCBI Taxonomy" id="1723736"/>
    <lineage>
        <taxon>Bacteria</taxon>
        <taxon>Bacillati</taxon>
        <taxon>Actinomycetota</taxon>
        <taxon>Actinomycetes</taxon>
        <taxon>Micromonosporales</taxon>
        <taxon>Micromonosporaceae</taxon>
        <taxon>Plantactinospora</taxon>
    </lineage>
</organism>
<accession>A0ABW1KBL0</accession>
<keyword evidence="2" id="KW-1185">Reference proteome</keyword>
<evidence type="ECO:0000313" key="1">
    <source>
        <dbReference type="EMBL" id="MFC6018915.1"/>
    </source>
</evidence>
<sequence>MIRYGAAVELNQGWVGSDLGDYRESAATYRGYPVDSLPPLPEERFDGSFHWLAEVPIVDPETSDIEYDIEIEYMTPIEAGPTLRALGPGLPASFTAFMSRPELLAAVPSCTACWWDLSTAPVPSPLGDGARLVRFLNDQQGCVFWYLYLLPDGGHRIACGTYQYDADEPVGAAEAAADLVQVAPDFEHFVYRFWVENVAWFELVGANLDWDELSPPVRDYLRPYRSARRSRIATTP</sequence>
<proteinExistence type="predicted"/>
<name>A0ABW1KBL0_9ACTN</name>